<evidence type="ECO:0008006" key="5">
    <source>
        <dbReference type="Google" id="ProtNLM"/>
    </source>
</evidence>
<proteinExistence type="predicted"/>
<reference evidence="3 4" key="1">
    <citation type="submission" date="2014-04" db="EMBL/GenBank/DDBJ databases">
        <authorList>
            <consortium name="DOE Joint Genome Institute"/>
            <person name="Kuo A."/>
            <person name="Martino E."/>
            <person name="Perotto S."/>
            <person name="Kohler A."/>
            <person name="Nagy L.G."/>
            <person name="Floudas D."/>
            <person name="Copeland A."/>
            <person name="Barry K.W."/>
            <person name="Cichocki N."/>
            <person name="Veneault-Fourrey C."/>
            <person name="LaButti K."/>
            <person name="Lindquist E.A."/>
            <person name="Lipzen A."/>
            <person name="Lundell T."/>
            <person name="Morin E."/>
            <person name="Murat C."/>
            <person name="Sun H."/>
            <person name="Tunlid A."/>
            <person name="Henrissat B."/>
            <person name="Grigoriev I.V."/>
            <person name="Hibbett D.S."/>
            <person name="Martin F."/>
            <person name="Nordberg H.P."/>
            <person name="Cantor M.N."/>
            <person name="Hua S.X."/>
        </authorList>
    </citation>
    <scope>NUCLEOTIDE SEQUENCE [LARGE SCALE GENOMIC DNA]</scope>
    <source>
        <strain evidence="3 4">Zn</strain>
    </source>
</reference>
<feature type="chain" id="PRO_5002174932" description="Extracellular membrane protein CFEM domain-containing protein" evidence="2">
    <location>
        <begin position="17"/>
        <end position="229"/>
    </location>
</feature>
<keyword evidence="4" id="KW-1185">Reference proteome</keyword>
<dbReference type="EMBL" id="KN832872">
    <property type="protein sequence ID" value="KIN04912.1"/>
    <property type="molecule type" value="Genomic_DNA"/>
</dbReference>
<dbReference type="Proteomes" id="UP000054321">
    <property type="component" value="Unassembled WGS sequence"/>
</dbReference>
<evidence type="ECO:0000256" key="1">
    <source>
        <dbReference type="SAM" id="MobiDB-lite"/>
    </source>
</evidence>
<sequence length="229" mass="22754">MRQKALFFAALPAASAISLANFQPLDTSQIPYTCEIPYYNQIPSCLVSDFDNGCSSVCEMALEAVAQSVIRACNGVSPDPESLLETVLNGGIIAALCPVVSTTSSKHGHHDTTSSADLATIAPTSPGVQVTSTASTTTSTLSTTTAAQSTPTSIVVAPPTDQLSTSSLAPVTSSSTATPTPTPVVQEPPGGGGDPFGSGGQNTGSGARAISGGPALALVIAACACVILG</sequence>
<feature type="signal peptide" evidence="2">
    <location>
        <begin position="1"/>
        <end position="16"/>
    </location>
</feature>
<feature type="region of interest" description="Disordered" evidence="1">
    <location>
        <begin position="126"/>
        <end position="205"/>
    </location>
</feature>
<accession>A0A0C3HRL6</accession>
<evidence type="ECO:0000313" key="3">
    <source>
        <dbReference type="EMBL" id="KIN04912.1"/>
    </source>
</evidence>
<name>A0A0C3HRL6_OIDMZ</name>
<dbReference type="AlphaFoldDB" id="A0A0C3HRL6"/>
<dbReference type="OrthoDB" id="5427833at2759"/>
<dbReference type="STRING" id="913774.A0A0C3HRL6"/>
<dbReference type="HOGENOM" id="CLU_1210162_0_0_1"/>
<keyword evidence="2" id="KW-0732">Signal</keyword>
<reference evidence="4" key="2">
    <citation type="submission" date="2015-01" db="EMBL/GenBank/DDBJ databases">
        <title>Evolutionary Origins and Diversification of the Mycorrhizal Mutualists.</title>
        <authorList>
            <consortium name="DOE Joint Genome Institute"/>
            <consortium name="Mycorrhizal Genomics Consortium"/>
            <person name="Kohler A."/>
            <person name="Kuo A."/>
            <person name="Nagy L.G."/>
            <person name="Floudas D."/>
            <person name="Copeland A."/>
            <person name="Barry K.W."/>
            <person name="Cichocki N."/>
            <person name="Veneault-Fourrey C."/>
            <person name="LaButti K."/>
            <person name="Lindquist E.A."/>
            <person name="Lipzen A."/>
            <person name="Lundell T."/>
            <person name="Morin E."/>
            <person name="Murat C."/>
            <person name="Riley R."/>
            <person name="Ohm R."/>
            <person name="Sun H."/>
            <person name="Tunlid A."/>
            <person name="Henrissat B."/>
            <person name="Grigoriev I.V."/>
            <person name="Hibbett D.S."/>
            <person name="Martin F."/>
        </authorList>
    </citation>
    <scope>NUCLEOTIDE SEQUENCE [LARGE SCALE GENOMIC DNA]</scope>
    <source>
        <strain evidence="4">Zn</strain>
    </source>
</reference>
<evidence type="ECO:0000256" key="2">
    <source>
        <dbReference type="SAM" id="SignalP"/>
    </source>
</evidence>
<feature type="compositionally biased region" description="Low complexity" evidence="1">
    <location>
        <begin position="131"/>
        <end position="153"/>
    </location>
</feature>
<feature type="compositionally biased region" description="Low complexity" evidence="1">
    <location>
        <begin position="163"/>
        <end position="179"/>
    </location>
</feature>
<feature type="compositionally biased region" description="Gly residues" evidence="1">
    <location>
        <begin position="189"/>
        <end position="203"/>
    </location>
</feature>
<protein>
    <recommendedName>
        <fullName evidence="5">Extracellular membrane protein CFEM domain-containing protein</fullName>
    </recommendedName>
</protein>
<evidence type="ECO:0000313" key="4">
    <source>
        <dbReference type="Proteomes" id="UP000054321"/>
    </source>
</evidence>
<dbReference type="InParanoid" id="A0A0C3HRL6"/>
<organism evidence="3 4">
    <name type="scientific">Oidiodendron maius (strain Zn)</name>
    <dbReference type="NCBI Taxonomy" id="913774"/>
    <lineage>
        <taxon>Eukaryota</taxon>
        <taxon>Fungi</taxon>
        <taxon>Dikarya</taxon>
        <taxon>Ascomycota</taxon>
        <taxon>Pezizomycotina</taxon>
        <taxon>Leotiomycetes</taxon>
        <taxon>Leotiomycetes incertae sedis</taxon>
        <taxon>Myxotrichaceae</taxon>
        <taxon>Oidiodendron</taxon>
    </lineage>
</organism>
<gene>
    <name evidence="3" type="ORF">OIDMADRAFT_50746</name>
</gene>